<comment type="caution">
    <text evidence="1">The sequence shown here is derived from an EMBL/GenBank/DDBJ whole genome shotgun (WGS) entry which is preliminary data.</text>
</comment>
<dbReference type="AlphaFoldDB" id="A0A811T565"/>
<protein>
    <submittedName>
        <fullName evidence="1">Uncharacterized protein</fullName>
    </submittedName>
</protein>
<accession>A0A811T565</accession>
<organism evidence="1 2">
    <name type="scientific">Candidatus Argoarchaeum ethanivorans</name>
    <dbReference type="NCBI Taxonomy" id="2608793"/>
    <lineage>
        <taxon>Archaea</taxon>
        <taxon>Methanobacteriati</taxon>
        <taxon>Methanobacteriota</taxon>
        <taxon>Stenosarchaea group</taxon>
        <taxon>Methanomicrobia</taxon>
        <taxon>Methanosarcinales</taxon>
        <taxon>Methanosarcinales incertae sedis</taxon>
        <taxon>GOM Arc I cluster</taxon>
        <taxon>Candidatus Argoarchaeum</taxon>
    </lineage>
</organism>
<name>A0A811T565_9EURY</name>
<evidence type="ECO:0000313" key="2">
    <source>
        <dbReference type="Proteomes" id="UP000603056"/>
    </source>
</evidence>
<dbReference type="EMBL" id="CAJHIP010000001">
    <property type="protein sequence ID" value="CAD6490713.1"/>
    <property type="molecule type" value="Genomic_DNA"/>
</dbReference>
<sequence length="98" mass="11351">MKLAEYFTVTKYSGKYLYRSYKSACVRTKNNVLIVLHLRKLTNNDLPGLHHLIGIFNTRINDSLNPNNPAQMNHRGIVVKHPTVVTTQQIHQRLNQQI</sequence>
<proteinExistence type="predicted"/>
<evidence type="ECO:0000313" key="1">
    <source>
        <dbReference type="EMBL" id="CAD6490713.1"/>
    </source>
</evidence>
<gene>
    <name evidence="1" type="ORF">FFODKBPE_00006</name>
</gene>
<dbReference type="Proteomes" id="UP000603056">
    <property type="component" value="Unassembled WGS sequence"/>
</dbReference>
<reference evidence="1" key="1">
    <citation type="submission" date="2020-10" db="EMBL/GenBank/DDBJ databases">
        <authorList>
            <person name="Hahn C.J."/>
            <person name="Laso-Perez R."/>
            <person name="Vulcano F."/>
            <person name="Vaziourakis K.-M."/>
            <person name="Stokke R."/>
            <person name="Steen I.H."/>
            <person name="Teske A."/>
            <person name="Boetius A."/>
            <person name="Liebeke M."/>
            <person name="Amann R."/>
            <person name="Knittel K."/>
        </authorList>
    </citation>
    <scope>NUCLEOTIDE SEQUENCE</scope>
    <source>
        <strain evidence="1">Gfbio:e3339647-f889-4370-9287-4fb5cb688e4c:AG394J04_GoMArc1</strain>
    </source>
</reference>